<reference evidence="1 2" key="1">
    <citation type="submission" date="2018-09" db="EMBL/GenBank/DDBJ databases">
        <authorList>
            <person name="Wang X."/>
            <person name="Du Z."/>
        </authorList>
    </citation>
    <scope>NUCLEOTIDE SEQUENCE [LARGE SCALE GENOMIC DNA]</scope>
    <source>
        <strain evidence="1 2">N3</strain>
    </source>
</reference>
<dbReference type="RefSeq" id="WP_119478965.1">
    <property type="nucleotide sequence ID" value="NZ_QXML01000009.1"/>
</dbReference>
<evidence type="ECO:0000313" key="2">
    <source>
        <dbReference type="Proteomes" id="UP000283522"/>
    </source>
</evidence>
<dbReference type="EMBL" id="QXML01000009">
    <property type="protein sequence ID" value="RIW13379.1"/>
    <property type="molecule type" value="Genomic_DNA"/>
</dbReference>
<keyword evidence="1" id="KW-0489">Methyltransferase</keyword>
<dbReference type="Proteomes" id="UP000283522">
    <property type="component" value="Unassembled WGS sequence"/>
</dbReference>
<gene>
    <name evidence="1" type="ORF">D0X99_16535</name>
</gene>
<dbReference type="GO" id="GO:0032259">
    <property type="term" value="P:methylation"/>
    <property type="evidence" value="ECO:0007669"/>
    <property type="project" value="UniProtKB-KW"/>
</dbReference>
<protein>
    <submittedName>
        <fullName evidence="1">RNA methyltransferase</fullName>
    </submittedName>
</protein>
<organism evidence="1 2">
    <name type="scientific">Algoriphagus lacus</name>
    <dbReference type="NCBI Taxonomy" id="2056311"/>
    <lineage>
        <taxon>Bacteria</taxon>
        <taxon>Pseudomonadati</taxon>
        <taxon>Bacteroidota</taxon>
        <taxon>Cytophagia</taxon>
        <taxon>Cytophagales</taxon>
        <taxon>Cyclobacteriaceae</taxon>
        <taxon>Algoriphagus</taxon>
    </lineage>
</organism>
<dbReference type="GO" id="GO:0008168">
    <property type="term" value="F:methyltransferase activity"/>
    <property type="evidence" value="ECO:0007669"/>
    <property type="project" value="UniProtKB-KW"/>
</dbReference>
<dbReference type="AlphaFoldDB" id="A0A418PNF7"/>
<accession>A0A418PNF7</accession>
<proteinExistence type="predicted"/>
<evidence type="ECO:0000313" key="1">
    <source>
        <dbReference type="EMBL" id="RIW13379.1"/>
    </source>
</evidence>
<name>A0A418PNF7_9BACT</name>
<keyword evidence="1" id="KW-0808">Transferase</keyword>
<keyword evidence="2" id="KW-1185">Reference proteome</keyword>
<sequence>MAYNATLANGVRIYLAELEGIAVVEKEMFAVLNFLVNGKTGICVSGDRLMLRFDPALPESLSLREGYETMLMKRKECYKGYCYFNSRGYRNKPDFDYLLAVFLNFNKVSRKSNSKNRTGKGIKKEVN</sequence>
<dbReference type="OrthoDB" id="214902at2"/>
<comment type="caution">
    <text evidence="1">The sequence shown here is derived from an EMBL/GenBank/DDBJ whole genome shotgun (WGS) entry which is preliminary data.</text>
</comment>